<comment type="caution">
    <text evidence="8">The sequence shown here is derived from an EMBL/GenBank/DDBJ whole genome shotgun (WGS) entry which is preliminary data.</text>
</comment>
<keyword evidence="3 5" id="KW-0129">CBS domain</keyword>
<keyword evidence="2" id="KW-0677">Repeat</keyword>
<protein>
    <submittedName>
        <fullName evidence="8">Uncharacterized protein</fullName>
    </submittedName>
</protein>
<evidence type="ECO:0000313" key="8">
    <source>
        <dbReference type="EMBL" id="KAK9768079.1"/>
    </source>
</evidence>
<comment type="similarity">
    <text evidence="1 4">Belongs to the SIS family. GutQ/KpsF subfamily.</text>
</comment>
<dbReference type="CDD" id="cd05014">
    <property type="entry name" value="SIS_Kpsf"/>
    <property type="match status" value="1"/>
</dbReference>
<evidence type="ECO:0000313" key="9">
    <source>
        <dbReference type="Proteomes" id="UP001479436"/>
    </source>
</evidence>
<dbReference type="NCBIfam" id="TIGR00393">
    <property type="entry name" value="kpsF"/>
    <property type="match status" value="1"/>
</dbReference>
<reference evidence="8 9" key="1">
    <citation type="submission" date="2023-04" db="EMBL/GenBank/DDBJ databases">
        <title>Genome of Basidiobolus ranarum AG-B5.</title>
        <authorList>
            <person name="Stajich J.E."/>
            <person name="Carter-House D."/>
            <person name="Gryganskyi A."/>
        </authorList>
    </citation>
    <scope>NUCLEOTIDE SEQUENCE [LARGE SCALE GENOMIC DNA]</scope>
    <source>
        <strain evidence="8 9">AG-B5</strain>
    </source>
</reference>
<evidence type="ECO:0000256" key="3">
    <source>
        <dbReference type="ARBA" id="ARBA00023122"/>
    </source>
</evidence>
<evidence type="ECO:0000256" key="2">
    <source>
        <dbReference type="ARBA" id="ARBA00022737"/>
    </source>
</evidence>
<dbReference type="Gene3D" id="3.10.580.10">
    <property type="entry name" value="CBS-domain"/>
    <property type="match status" value="1"/>
</dbReference>
<dbReference type="PIRSF" id="PIRSF004692">
    <property type="entry name" value="KdsD_KpsF"/>
    <property type="match status" value="1"/>
</dbReference>
<evidence type="ECO:0000259" key="6">
    <source>
        <dbReference type="PROSITE" id="PS51371"/>
    </source>
</evidence>
<keyword evidence="9" id="KW-1185">Reference proteome</keyword>
<dbReference type="CDD" id="cd04604">
    <property type="entry name" value="CBS_pair_SIS_assoc"/>
    <property type="match status" value="1"/>
</dbReference>
<dbReference type="PROSITE" id="PS51371">
    <property type="entry name" value="CBS"/>
    <property type="match status" value="2"/>
</dbReference>
<dbReference type="InterPro" id="IPR035474">
    <property type="entry name" value="SIS_Kpsf"/>
</dbReference>
<dbReference type="SUPFAM" id="SSF54631">
    <property type="entry name" value="CBS-domain pair"/>
    <property type="match status" value="1"/>
</dbReference>
<gene>
    <name evidence="8" type="ORF">K7432_001575</name>
</gene>
<dbReference type="InterPro" id="IPR050986">
    <property type="entry name" value="GutQ/KpsF_isomerases"/>
</dbReference>
<dbReference type="Proteomes" id="UP001479436">
    <property type="component" value="Unassembled WGS sequence"/>
</dbReference>
<dbReference type="Pfam" id="PF01380">
    <property type="entry name" value="SIS"/>
    <property type="match status" value="1"/>
</dbReference>
<name>A0ABR2X2T3_9FUNG</name>
<dbReference type="PROSITE" id="PS51464">
    <property type="entry name" value="SIS"/>
    <property type="match status" value="1"/>
</dbReference>
<dbReference type="PANTHER" id="PTHR42745">
    <property type="match status" value="1"/>
</dbReference>
<evidence type="ECO:0000256" key="5">
    <source>
        <dbReference type="PROSITE-ProRule" id="PRU00703"/>
    </source>
</evidence>
<feature type="domain" description="CBS" evidence="6">
    <location>
        <begin position="212"/>
        <end position="274"/>
    </location>
</feature>
<dbReference type="SUPFAM" id="SSF53697">
    <property type="entry name" value="SIS domain"/>
    <property type="match status" value="1"/>
</dbReference>
<organism evidence="8 9">
    <name type="scientific">Basidiobolus ranarum</name>
    <dbReference type="NCBI Taxonomy" id="34480"/>
    <lineage>
        <taxon>Eukaryota</taxon>
        <taxon>Fungi</taxon>
        <taxon>Fungi incertae sedis</taxon>
        <taxon>Zoopagomycota</taxon>
        <taxon>Entomophthoromycotina</taxon>
        <taxon>Basidiobolomycetes</taxon>
        <taxon>Basidiobolales</taxon>
        <taxon>Basidiobolaceae</taxon>
        <taxon>Basidiobolus</taxon>
    </lineage>
</organism>
<dbReference type="PANTHER" id="PTHR42745:SF1">
    <property type="entry name" value="ARABINOSE 5-PHOSPHATE ISOMERASE KDSD"/>
    <property type="match status" value="1"/>
</dbReference>
<evidence type="ECO:0000259" key="7">
    <source>
        <dbReference type="PROSITE" id="PS51464"/>
    </source>
</evidence>
<dbReference type="InterPro" id="IPR000644">
    <property type="entry name" value="CBS_dom"/>
</dbReference>
<dbReference type="InterPro" id="IPR001347">
    <property type="entry name" value="SIS_dom"/>
</dbReference>
<dbReference type="InterPro" id="IPR046348">
    <property type="entry name" value="SIS_dom_sf"/>
</dbReference>
<dbReference type="InterPro" id="IPR046342">
    <property type="entry name" value="CBS_dom_sf"/>
</dbReference>
<dbReference type="Gene3D" id="3.40.50.10490">
    <property type="entry name" value="Glucose-6-phosphate isomerase like protein, domain 1"/>
    <property type="match status" value="1"/>
</dbReference>
<accession>A0ABR2X2T3</accession>
<dbReference type="EMBL" id="JASJQH010000036">
    <property type="protein sequence ID" value="KAK9768079.1"/>
    <property type="molecule type" value="Genomic_DNA"/>
</dbReference>
<evidence type="ECO:0000256" key="1">
    <source>
        <dbReference type="ARBA" id="ARBA00008165"/>
    </source>
</evidence>
<dbReference type="InterPro" id="IPR004800">
    <property type="entry name" value="KdsD/KpsF-type"/>
</dbReference>
<proteinExistence type="inferred from homology"/>
<feature type="domain" description="CBS" evidence="6">
    <location>
        <begin position="280"/>
        <end position="332"/>
    </location>
</feature>
<evidence type="ECO:0000256" key="4">
    <source>
        <dbReference type="PIRNR" id="PIRNR004692"/>
    </source>
</evidence>
<sequence>MLMYIDEIVGEAVRVLNHEGNAVLDCAARIAQDTVSFSRVIYLLQKSLDKGGKIIVTGVGKSGKIAQKIVATLQSTGSVAVFLHPTEALHGDLGLVQAKDVVLALSYTGNTEELLRVIPSFKKRGVKLLGLGGNKQSLLAQKCDAWIDGYVQSEACPHVPAPTSSTTVALALGDAIAMTLMKLRVFTAQQFALNHPGGSLGKKLTLKVKDIMYRFEDVPAVSQDTCMAEVLSVSMRKRCGATLVLDEAGESVIGIIHDEEIRRSLEFREQFFQLQAKHVMAPDPVSCFADDMADEALRIFQENSNSISVLPVLDKFHKPQGLITAELLAKTF</sequence>
<feature type="domain" description="SIS" evidence="7">
    <location>
        <begin position="44"/>
        <end position="186"/>
    </location>
</feature>
<dbReference type="Pfam" id="PF00571">
    <property type="entry name" value="CBS"/>
    <property type="match status" value="2"/>
</dbReference>